<feature type="chain" id="PRO_5037985306" evidence="1">
    <location>
        <begin position="21"/>
        <end position="78"/>
    </location>
</feature>
<dbReference type="WBParaSite" id="ACRNAN_scaffold1157.g30763.t1">
    <property type="protein sequence ID" value="ACRNAN_scaffold1157.g30763.t1"/>
    <property type="gene ID" value="ACRNAN_scaffold1157.g30763"/>
</dbReference>
<reference evidence="3" key="1">
    <citation type="submission" date="2022-11" db="UniProtKB">
        <authorList>
            <consortium name="WormBaseParasite"/>
        </authorList>
    </citation>
    <scope>IDENTIFICATION</scope>
</reference>
<organism evidence="2 3">
    <name type="scientific">Acrobeloides nanus</name>
    <dbReference type="NCBI Taxonomy" id="290746"/>
    <lineage>
        <taxon>Eukaryota</taxon>
        <taxon>Metazoa</taxon>
        <taxon>Ecdysozoa</taxon>
        <taxon>Nematoda</taxon>
        <taxon>Chromadorea</taxon>
        <taxon>Rhabditida</taxon>
        <taxon>Tylenchina</taxon>
        <taxon>Cephalobomorpha</taxon>
        <taxon>Cephaloboidea</taxon>
        <taxon>Cephalobidae</taxon>
        <taxon>Acrobeloides</taxon>
    </lineage>
</organism>
<dbReference type="Proteomes" id="UP000887540">
    <property type="component" value="Unplaced"/>
</dbReference>
<evidence type="ECO:0000313" key="2">
    <source>
        <dbReference type="Proteomes" id="UP000887540"/>
    </source>
</evidence>
<keyword evidence="1" id="KW-0732">Signal</keyword>
<protein>
    <submittedName>
        <fullName evidence="3">Uncharacterized protein</fullName>
    </submittedName>
</protein>
<proteinExistence type="predicted"/>
<keyword evidence="2" id="KW-1185">Reference proteome</keyword>
<feature type="signal peptide" evidence="1">
    <location>
        <begin position="1"/>
        <end position="20"/>
    </location>
</feature>
<evidence type="ECO:0000313" key="3">
    <source>
        <dbReference type="WBParaSite" id="ACRNAN_scaffold1157.g30763.t1"/>
    </source>
</evidence>
<dbReference type="AlphaFoldDB" id="A0A914CLB1"/>
<evidence type="ECO:0000256" key="1">
    <source>
        <dbReference type="SAM" id="SignalP"/>
    </source>
</evidence>
<sequence length="78" mass="8149">MRYCLLISFCLLLCLSASLAVIPSRDAVAAQHFQGSAEESIRNSNERLQRRRRAPKPGLLKGAAIGALAGGAIGAIAG</sequence>
<accession>A0A914CLB1</accession>
<name>A0A914CLB1_9BILA</name>